<comment type="caution">
    <text evidence="15">The sequence shown here is derived from an EMBL/GenBank/DDBJ whole genome shotgun (WGS) entry which is preliminary data.</text>
</comment>
<evidence type="ECO:0000256" key="7">
    <source>
        <dbReference type="ARBA" id="ARBA00022840"/>
    </source>
</evidence>
<dbReference type="SMART" id="SM00382">
    <property type="entry name" value="AAA"/>
    <property type="match status" value="2"/>
</dbReference>
<dbReference type="AlphaFoldDB" id="A0A3S5BKG6"/>
<dbReference type="InterPro" id="IPR003593">
    <property type="entry name" value="AAA+_ATPase"/>
</dbReference>
<dbReference type="FunFam" id="1.10.8.710:FF:000001">
    <property type="entry name" value="Dynein axonemal heavy chain 2"/>
    <property type="match status" value="1"/>
</dbReference>
<dbReference type="GO" id="GO:0005524">
    <property type="term" value="F:ATP binding"/>
    <property type="evidence" value="ECO:0007669"/>
    <property type="project" value="UniProtKB-KW"/>
</dbReference>
<feature type="domain" description="AAA+ ATPase" evidence="14">
    <location>
        <begin position="492"/>
        <end position="681"/>
    </location>
</feature>
<comment type="similarity">
    <text evidence="3">Belongs to the dynein heavy chain family.</text>
</comment>
<keyword evidence="13" id="KW-0966">Cell projection</keyword>
<dbReference type="GO" id="GO:0045505">
    <property type="term" value="F:dynein intermediate chain binding"/>
    <property type="evidence" value="ECO:0007669"/>
    <property type="project" value="InterPro"/>
</dbReference>
<keyword evidence="6" id="KW-0547">Nucleotide-binding</keyword>
<dbReference type="Gene3D" id="1.20.920.30">
    <property type="match status" value="1"/>
</dbReference>
<keyword evidence="12" id="KW-0206">Cytoskeleton</keyword>
<keyword evidence="16" id="KW-1185">Reference proteome</keyword>
<dbReference type="InterPro" id="IPR026983">
    <property type="entry name" value="DHC"/>
</dbReference>
<gene>
    <name evidence="15" type="ORF">PXEA_LOCUS106</name>
</gene>
<dbReference type="PANTHER" id="PTHR22878:SF63">
    <property type="entry name" value="DYNEIN AXONEMAL HEAVY CHAIN 10"/>
    <property type="match status" value="1"/>
</dbReference>
<dbReference type="Pfam" id="PF17857">
    <property type="entry name" value="AAA_lid_1"/>
    <property type="match status" value="1"/>
</dbReference>
<dbReference type="Pfam" id="PF17852">
    <property type="entry name" value="Dynein_AAA_lid"/>
    <property type="match status" value="1"/>
</dbReference>
<keyword evidence="4" id="KW-0963">Cytoplasm</keyword>
<evidence type="ECO:0000256" key="2">
    <source>
        <dbReference type="ARBA" id="ARBA00004245"/>
    </source>
</evidence>
<dbReference type="GO" id="GO:0005874">
    <property type="term" value="C:microtubule"/>
    <property type="evidence" value="ECO:0007669"/>
    <property type="project" value="UniProtKB-KW"/>
</dbReference>
<protein>
    <recommendedName>
        <fullName evidence="14">AAA+ ATPase domain-containing protein</fullName>
    </recommendedName>
</protein>
<evidence type="ECO:0000256" key="4">
    <source>
        <dbReference type="ARBA" id="ARBA00022490"/>
    </source>
</evidence>
<evidence type="ECO:0000259" key="14">
    <source>
        <dbReference type="SMART" id="SM00382"/>
    </source>
</evidence>
<dbReference type="GO" id="GO:0051959">
    <property type="term" value="F:dynein light intermediate chain binding"/>
    <property type="evidence" value="ECO:0007669"/>
    <property type="project" value="InterPro"/>
</dbReference>
<dbReference type="Pfam" id="PF12774">
    <property type="entry name" value="AAA_6"/>
    <property type="match status" value="1"/>
</dbReference>
<keyword evidence="9" id="KW-0175">Coiled coil</keyword>
<evidence type="ECO:0000256" key="8">
    <source>
        <dbReference type="ARBA" id="ARBA00023017"/>
    </source>
</evidence>
<dbReference type="SUPFAM" id="SSF52540">
    <property type="entry name" value="P-loop containing nucleoside triphosphate hydrolases"/>
    <property type="match status" value="2"/>
</dbReference>
<proteinExistence type="inferred from homology"/>
<dbReference type="GO" id="GO:0005929">
    <property type="term" value="C:cilium"/>
    <property type="evidence" value="ECO:0007669"/>
    <property type="project" value="UniProtKB-SubCell"/>
</dbReference>
<dbReference type="InterPro" id="IPR035699">
    <property type="entry name" value="AAA_6"/>
</dbReference>
<dbReference type="InterPro" id="IPR041589">
    <property type="entry name" value="DNAH3_AAA_lid_1"/>
</dbReference>
<dbReference type="Pfam" id="PF12775">
    <property type="entry name" value="AAA_7"/>
    <property type="match status" value="1"/>
</dbReference>
<feature type="domain" description="AAA+ ATPase" evidence="14">
    <location>
        <begin position="130"/>
        <end position="278"/>
    </location>
</feature>
<evidence type="ECO:0000256" key="11">
    <source>
        <dbReference type="ARBA" id="ARBA00023175"/>
    </source>
</evidence>
<evidence type="ECO:0000313" key="15">
    <source>
        <dbReference type="EMBL" id="VEL06666.1"/>
    </source>
</evidence>
<dbReference type="InterPro" id="IPR027417">
    <property type="entry name" value="P-loop_NTPase"/>
</dbReference>
<evidence type="ECO:0000256" key="5">
    <source>
        <dbReference type="ARBA" id="ARBA00022701"/>
    </source>
</evidence>
<evidence type="ECO:0000256" key="3">
    <source>
        <dbReference type="ARBA" id="ARBA00008887"/>
    </source>
</evidence>
<keyword evidence="7" id="KW-0067">ATP-binding</keyword>
<dbReference type="Gene3D" id="1.10.472.130">
    <property type="match status" value="1"/>
</dbReference>
<dbReference type="GO" id="GO:0007018">
    <property type="term" value="P:microtubule-based movement"/>
    <property type="evidence" value="ECO:0007669"/>
    <property type="project" value="InterPro"/>
</dbReference>
<dbReference type="Gene3D" id="1.10.8.710">
    <property type="match status" value="1"/>
</dbReference>
<keyword evidence="5" id="KW-0493">Microtubule</keyword>
<organism evidence="15 16">
    <name type="scientific">Protopolystoma xenopodis</name>
    <dbReference type="NCBI Taxonomy" id="117903"/>
    <lineage>
        <taxon>Eukaryota</taxon>
        <taxon>Metazoa</taxon>
        <taxon>Spiralia</taxon>
        <taxon>Lophotrochozoa</taxon>
        <taxon>Platyhelminthes</taxon>
        <taxon>Monogenea</taxon>
        <taxon>Polyopisthocotylea</taxon>
        <taxon>Polystomatidea</taxon>
        <taxon>Polystomatidae</taxon>
        <taxon>Protopolystoma</taxon>
    </lineage>
</organism>
<keyword evidence="8" id="KW-0243">Dynein</keyword>
<evidence type="ECO:0000256" key="13">
    <source>
        <dbReference type="ARBA" id="ARBA00023273"/>
    </source>
</evidence>
<dbReference type="GO" id="GO:0030286">
    <property type="term" value="C:dynein complex"/>
    <property type="evidence" value="ECO:0007669"/>
    <property type="project" value="UniProtKB-KW"/>
</dbReference>
<dbReference type="InterPro" id="IPR041466">
    <property type="entry name" value="Dynein_AAA5_ext"/>
</dbReference>
<keyword evidence="10" id="KW-0969">Cilium</keyword>
<sequence length="837" mass="94779">MTAKALAKKMTTLYRLAREQLSKQHHYDFGLRALKSVLVIAGDMRRGESDISEERILMRALRDMNLPKFIFEDVPLFLALLQDLFPGLDCPRIRYPDFNDAVERCLVEAGYVLTTEQADKVVQLYETMRTRHTTMIVGPTGGGKSVVIKTLCEAQTRLGLQTRMHVINPKERSVVELYGQLDPNTRDWTDGLLSNIFREINRPTEKKERRYLMFDGDVDALWVENMNSVMDDNRLLTLANGERIRLQAHCALLFEVGDLQYASPATVSRCGMVFVDPKYLGYAPFWQRWLAGRTTLLGRTESGQLDGLYKKYIPYLIDRIVEGQGLDSQQTDRLRTILPLTGLNLLVQFCHLLAGLLDMKAEFTSLEEIEATFLFAAYAGIGGTLLEPTGRSGFDAYAKQLSCLPPAAGPGSGEDATSDPLHEVVQAGWLPSRRPSLFDYAYHVSQGVWTPWADLVPEYTHKVAEGCRFSEILVPTVETVRVCRLLAIHVACRRPLLLVGETGTSKTAITQSFLREHASENQLVLTINFSSRTTSLDVQRNLEANVEKRAKDTYGPPSGRRLLVFIDDLNMPALDAYGTQQPIALLRLLVERSGIFDRGGKELNWKRLQDIGYLAAMGRPGGGRNEVDPRFISLFTVHYVCSPDEITLTSIYNAILAGHTAQFDPTIRDIVPEITAMTLELYRQISVSLPPTPSKFHYIFNLRDLSRIYQGLSMTTIDRFTKAEEMVRVWRHEVCRVIMDRLINPADEIFVTNLIAELMRKRCPDSAEFALRDPLLYGDYRTALEESEPRLYEDLIDFKAAKAILTDVSPYVKQLSAFIYPRISANNMFLYNIKHNT</sequence>
<dbReference type="EMBL" id="CAAALY010000202">
    <property type="protein sequence ID" value="VEL06666.1"/>
    <property type="molecule type" value="Genomic_DNA"/>
</dbReference>
<dbReference type="InterPro" id="IPR043157">
    <property type="entry name" value="Dynein_AAA1S"/>
</dbReference>
<dbReference type="OrthoDB" id="5593012at2759"/>
<comment type="subcellular location">
    <subcellularLocation>
        <location evidence="1">Cell projection</location>
        <location evidence="1">Cilium</location>
    </subcellularLocation>
    <subcellularLocation>
        <location evidence="2">Cytoplasm</location>
        <location evidence="2">Cytoskeleton</location>
    </subcellularLocation>
</comment>
<dbReference type="Gene3D" id="3.40.50.300">
    <property type="entry name" value="P-loop containing nucleotide triphosphate hydrolases"/>
    <property type="match status" value="2"/>
</dbReference>
<evidence type="ECO:0000256" key="6">
    <source>
        <dbReference type="ARBA" id="ARBA00022741"/>
    </source>
</evidence>
<dbReference type="PANTHER" id="PTHR22878">
    <property type="entry name" value="DYNEIN HEAVY CHAIN 6, AXONEMAL-LIKE-RELATED"/>
    <property type="match status" value="1"/>
</dbReference>
<keyword evidence="11" id="KW-0505">Motor protein</keyword>
<evidence type="ECO:0000256" key="12">
    <source>
        <dbReference type="ARBA" id="ARBA00023212"/>
    </source>
</evidence>
<reference evidence="15" key="1">
    <citation type="submission" date="2018-11" db="EMBL/GenBank/DDBJ databases">
        <authorList>
            <consortium name="Pathogen Informatics"/>
        </authorList>
    </citation>
    <scope>NUCLEOTIDE SEQUENCE</scope>
</reference>
<evidence type="ECO:0000256" key="9">
    <source>
        <dbReference type="ARBA" id="ARBA00023054"/>
    </source>
</evidence>
<dbReference type="FunFam" id="3.40.50.300:FF:001855">
    <property type="entry name" value="Dynein axonemal heavy chain 10"/>
    <property type="match status" value="1"/>
</dbReference>
<accession>A0A3S5BKG6</accession>
<evidence type="ECO:0000313" key="16">
    <source>
        <dbReference type="Proteomes" id="UP000784294"/>
    </source>
</evidence>
<name>A0A3S5BKG6_9PLAT</name>
<evidence type="ECO:0000256" key="10">
    <source>
        <dbReference type="ARBA" id="ARBA00023069"/>
    </source>
</evidence>
<evidence type="ECO:0000256" key="1">
    <source>
        <dbReference type="ARBA" id="ARBA00004138"/>
    </source>
</evidence>
<dbReference type="Proteomes" id="UP000784294">
    <property type="component" value="Unassembled WGS sequence"/>
</dbReference>